<name>A0A7N2RBP8_QUELO</name>
<dbReference type="Gramene" id="QL10p008464:mrna">
    <property type="protein sequence ID" value="QL10p008464:mrna"/>
    <property type="gene ID" value="QL10p008464"/>
</dbReference>
<accession>A0A7N2RBP8</accession>
<feature type="disulfide bond" evidence="5">
    <location>
        <begin position="90"/>
        <end position="100"/>
    </location>
</feature>
<organism evidence="7 8">
    <name type="scientific">Quercus lobata</name>
    <name type="common">Valley oak</name>
    <dbReference type="NCBI Taxonomy" id="97700"/>
    <lineage>
        <taxon>Eukaryota</taxon>
        <taxon>Viridiplantae</taxon>
        <taxon>Streptophyta</taxon>
        <taxon>Embryophyta</taxon>
        <taxon>Tracheophyta</taxon>
        <taxon>Spermatophyta</taxon>
        <taxon>Magnoliopsida</taxon>
        <taxon>eudicotyledons</taxon>
        <taxon>Gunneridae</taxon>
        <taxon>Pentapetalae</taxon>
        <taxon>rosids</taxon>
        <taxon>fabids</taxon>
        <taxon>Fagales</taxon>
        <taxon>Fagaceae</taxon>
        <taxon>Quercus</taxon>
    </lineage>
</organism>
<comment type="caution">
    <text evidence="5">Lacks conserved residue(s) required for the propagation of feature annotation.</text>
</comment>
<keyword evidence="3" id="KW-0677">Repeat</keyword>
<evidence type="ECO:0000256" key="5">
    <source>
        <dbReference type="PROSITE-ProRule" id="PRU00076"/>
    </source>
</evidence>
<dbReference type="SMART" id="SM00179">
    <property type="entry name" value="EGF_CA"/>
    <property type="match status" value="1"/>
</dbReference>
<dbReference type="CDD" id="cd00054">
    <property type="entry name" value="EGF_CA"/>
    <property type="match status" value="1"/>
</dbReference>
<dbReference type="FunFam" id="2.10.25.10:FF:000038">
    <property type="entry name" value="Fibrillin 2"/>
    <property type="match status" value="1"/>
</dbReference>
<dbReference type="EnsemblPlants" id="QL10p008464:mrna">
    <property type="protein sequence ID" value="QL10p008464:mrna"/>
    <property type="gene ID" value="QL10p008464"/>
</dbReference>
<evidence type="ECO:0000256" key="1">
    <source>
        <dbReference type="ARBA" id="ARBA00022536"/>
    </source>
</evidence>
<dbReference type="SUPFAM" id="SSF57196">
    <property type="entry name" value="EGF/Laminin"/>
    <property type="match status" value="1"/>
</dbReference>
<keyword evidence="8" id="KW-1185">Reference proteome</keyword>
<evidence type="ECO:0000313" key="8">
    <source>
        <dbReference type="Proteomes" id="UP000594261"/>
    </source>
</evidence>
<dbReference type="EMBL" id="LRBV02000010">
    <property type="status" value="NOT_ANNOTATED_CDS"/>
    <property type="molecule type" value="Genomic_DNA"/>
</dbReference>
<keyword evidence="1 5" id="KW-0245">EGF-like domain</keyword>
<reference evidence="7 8" key="1">
    <citation type="journal article" date="2016" name="G3 (Bethesda)">
        <title>First Draft Assembly and Annotation of the Genome of a California Endemic Oak Quercus lobata Nee (Fagaceae).</title>
        <authorList>
            <person name="Sork V.L."/>
            <person name="Fitz-Gibbon S.T."/>
            <person name="Puiu D."/>
            <person name="Crepeau M."/>
            <person name="Gugger P.F."/>
            <person name="Sherman R."/>
            <person name="Stevens K."/>
            <person name="Langley C.H."/>
            <person name="Pellegrini M."/>
            <person name="Salzberg S.L."/>
        </authorList>
    </citation>
    <scope>NUCLEOTIDE SEQUENCE [LARGE SCALE GENOMIC DNA]</scope>
    <source>
        <strain evidence="7 8">cv. SW786</strain>
    </source>
</reference>
<proteinExistence type="predicted"/>
<dbReference type="Pfam" id="PF07645">
    <property type="entry name" value="EGF_CA"/>
    <property type="match status" value="1"/>
</dbReference>
<evidence type="ECO:0000256" key="4">
    <source>
        <dbReference type="ARBA" id="ARBA00023157"/>
    </source>
</evidence>
<dbReference type="PROSITE" id="PS00010">
    <property type="entry name" value="ASX_HYDROXYL"/>
    <property type="match status" value="1"/>
</dbReference>
<dbReference type="Proteomes" id="UP000594261">
    <property type="component" value="Chromosome 10"/>
</dbReference>
<dbReference type="AlphaFoldDB" id="A0A7N2RBP8"/>
<keyword evidence="2" id="KW-0732">Signal</keyword>
<dbReference type="PROSITE" id="PS01187">
    <property type="entry name" value="EGF_CA"/>
    <property type="match status" value="1"/>
</dbReference>
<dbReference type="SMART" id="SM00181">
    <property type="entry name" value="EGF"/>
    <property type="match status" value="1"/>
</dbReference>
<feature type="domain" description="EGF-like" evidence="6">
    <location>
        <begin position="86"/>
        <end position="121"/>
    </location>
</feature>
<reference evidence="7" key="2">
    <citation type="submission" date="2021-01" db="UniProtKB">
        <authorList>
            <consortium name="EnsemblPlants"/>
        </authorList>
    </citation>
    <scope>IDENTIFICATION</scope>
</reference>
<dbReference type="GO" id="GO:0005509">
    <property type="term" value="F:calcium ion binding"/>
    <property type="evidence" value="ECO:0007669"/>
    <property type="project" value="InterPro"/>
</dbReference>
<dbReference type="InterPro" id="IPR000152">
    <property type="entry name" value="EGF-type_Asp/Asn_hydroxyl_site"/>
</dbReference>
<dbReference type="InterPro" id="IPR001881">
    <property type="entry name" value="EGF-like_Ca-bd_dom"/>
</dbReference>
<dbReference type="InterPro" id="IPR018097">
    <property type="entry name" value="EGF_Ca-bd_CS"/>
</dbReference>
<dbReference type="Gene3D" id="2.10.25.10">
    <property type="entry name" value="Laminin"/>
    <property type="match status" value="1"/>
</dbReference>
<protein>
    <recommendedName>
        <fullName evidence="6">EGF-like domain-containing protein</fullName>
    </recommendedName>
</protein>
<dbReference type="InterPro" id="IPR049883">
    <property type="entry name" value="NOTCH1_EGF-like"/>
</dbReference>
<dbReference type="InParanoid" id="A0A7N2RBP8"/>
<evidence type="ECO:0000256" key="2">
    <source>
        <dbReference type="ARBA" id="ARBA00022729"/>
    </source>
</evidence>
<keyword evidence="4 5" id="KW-1015">Disulfide bond</keyword>
<dbReference type="PROSITE" id="PS50026">
    <property type="entry name" value="EGF_3"/>
    <property type="match status" value="1"/>
</dbReference>
<evidence type="ECO:0000313" key="7">
    <source>
        <dbReference type="EnsemblPlants" id="QL10p008464:mrna"/>
    </source>
</evidence>
<evidence type="ECO:0000259" key="6">
    <source>
        <dbReference type="PROSITE" id="PS50026"/>
    </source>
</evidence>
<evidence type="ECO:0000256" key="3">
    <source>
        <dbReference type="ARBA" id="ARBA00022737"/>
    </source>
</evidence>
<sequence>MLQRLSRKSIHFSWLPSLGNSSQVASSNDELSQWTRTSVVGFLLSWTVLFAASLLWEQVKGGLNYPLVVEWELETWKTGCMPDSRDINECLSLSPCKKICQNFLGGFKCACPKGFEGDGMKNGTGCTVSQSRTKTIRLALLVDTKASLKKTTLEAKMQMQHRLKRRERASET</sequence>
<dbReference type="InterPro" id="IPR000742">
    <property type="entry name" value="EGF"/>
</dbReference>